<dbReference type="InterPro" id="IPR002035">
    <property type="entry name" value="VWF_A"/>
</dbReference>
<reference evidence="3" key="1">
    <citation type="submission" date="2020-05" db="EMBL/GenBank/DDBJ databases">
        <authorList>
            <person name="Chiriac C."/>
            <person name="Salcher M."/>
            <person name="Ghai R."/>
            <person name="Kavagutti S V."/>
        </authorList>
    </citation>
    <scope>NUCLEOTIDE SEQUENCE</scope>
</reference>
<dbReference type="SMART" id="SM00327">
    <property type="entry name" value="VWA"/>
    <property type="match status" value="1"/>
</dbReference>
<dbReference type="CDD" id="cd00198">
    <property type="entry name" value="vWFA"/>
    <property type="match status" value="1"/>
</dbReference>
<dbReference type="EMBL" id="CAFAAB010000048">
    <property type="protein sequence ID" value="CAB4781319.1"/>
    <property type="molecule type" value="Genomic_DNA"/>
</dbReference>
<evidence type="ECO:0000256" key="1">
    <source>
        <dbReference type="SAM" id="MobiDB-lite"/>
    </source>
</evidence>
<organism evidence="3">
    <name type="scientific">freshwater metagenome</name>
    <dbReference type="NCBI Taxonomy" id="449393"/>
    <lineage>
        <taxon>unclassified sequences</taxon>
        <taxon>metagenomes</taxon>
        <taxon>ecological metagenomes</taxon>
    </lineage>
</organism>
<dbReference type="InterPro" id="IPR036465">
    <property type="entry name" value="vWFA_dom_sf"/>
</dbReference>
<dbReference type="Gene3D" id="3.40.50.410">
    <property type="entry name" value="von Willebrand factor, type A domain"/>
    <property type="match status" value="1"/>
</dbReference>
<feature type="region of interest" description="Disordered" evidence="1">
    <location>
        <begin position="410"/>
        <end position="433"/>
    </location>
</feature>
<feature type="compositionally biased region" description="Basic and acidic residues" evidence="1">
    <location>
        <begin position="421"/>
        <end position="430"/>
    </location>
</feature>
<dbReference type="SUPFAM" id="SSF53300">
    <property type="entry name" value="vWA-like"/>
    <property type="match status" value="1"/>
</dbReference>
<evidence type="ECO:0000259" key="2">
    <source>
        <dbReference type="SMART" id="SM00327"/>
    </source>
</evidence>
<sequence>MAVRYGFRRPGDGDDFEDLAAEDLLEYVLDELLEYGDLDAVLDRLAYEGLETPDGDRIEGLRDLLDQARERRRQLEASADPEGQLAELMKRLEQIEELEGEALDGLQAEAEASGDERRQEVTNDLVNEKRMQRDLMPDQFGERLSSYQNYDFVSSEAREAFEEMMQEIREDVLNTYFEANKEFFANPDEAEMGRLRDMMNALSNLIEQDRRGEPLDPTFEEFMQEFGDFFPGAETLEDVVRMMAERAAAAEAMFNSLSAEQQAELRGLFGQMLEDLDLNSALNRLVGNLRQATPDIDWQRANRYRGGQPGKFSEATDRSQEIAELRNLEQFLEGPGGANRLPEIDIEAVRRNLGPDAAKNVERLQKAMRGLTEKGLVDRSQGQTKLTARGMRKVAGSALRELFSQLRGGAFGAHRHASTSRGHDREETSKPWEPGEAVNLHLGRTLRNAVFRQGPGTPVRLLPEDFEVEEHEATVRSATVIAVDLSLSMEMRGNLGPAKKMVLALSHLIQTAYPRDFVTIVGFGETAHEIKFEDVPFLTVDYQYGTNLQHALALSRHLMRGEKGTKQIIVVTDGEPTAHLQPNGEPFFSWPPVRETLYLTMAEVLRCTKAGITINTFALDIERSQFPFVEQIAKVNGGRTFYTDIDNLGRYVLDDFVKSRRKAS</sequence>
<gene>
    <name evidence="3" type="ORF">UFOPK2958_00559</name>
</gene>
<feature type="domain" description="VWFA" evidence="2">
    <location>
        <begin position="476"/>
        <end position="658"/>
    </location>
</feature>
<evidence type="ECO:0000313" key="3">
    <source>
        <dbReference type="EMBL" id="CAB4781319.1"/>
    </source>
</evidence>
<accession>A0A6J6WBH6</accession>
<dbReference type="AlphaFoldDB" id="A0A6J6WBH6"/>
<proteinExistence type="predicted"/>
<protein>
    <submittedName>
        <fullName evidence="3">Unannotated protein</fullName>
    </submittedName>
</protein>
<name>A0A6J6WBH6_9ZZZZ</name>